<reference evidence="1" key="1">
    <citation type="journal article" date="2020" name="Nature">
        <title>Giant virus diversity and host interactions through global metagenomics.</title>
        <authorList>
            <person name="Schulz F."/>
            <person name="Roux S."/>
            <person name="Paez-Espino D."/>
            <person name="Jungbluth S."/>
            <person name="Walsh D.A."/>
            <person name="Denef V.J."/>
            <person name="McMahon K.D."/>
            <person name="Konstantinidis K.T."/>
            <person name="Eloe-Fadrosh E.A."/>
            <person name="Kyrpides N.C."/>
            <person name="Woyke T."/>
        </authorList>
    </citation>
    <scope>NUCLEOTIDE SEQUENCE</scope>
    <source>
        <strain evidence="1">GVMAG-M-3300023174-111</strain>
    </source>
</reference>
<dbReference type="InterPro" id="IPR043822">
    <property type="entry name" value="EsV_1_7_cys"/>
</dbReference>
<dbReference type="AlphaFoldDB" id="A0A6C0D458"/>
<name>A0A6C0D458_9ZZZZ</name>
<dbReference type="Pfam" id="PF19114">
    <property type="entry name" value="EsV_1_7_cys"/>
    <property type="match status" value="7"/>
</dbReference>
<evidence type="ECO:0000313" key="1">
    <source>
        <dbReference type="EMBL" id="QHT10884.1"/>
    </source>
</evidence>
<dbReference type="Gene3D" id="6.10.140.110">
    <property type="match status" value="3"/>
</dbReference>
<proteinExistence type="predicted"/>
<dbReference type="EMBL" id="MN739530">
    <property type="protein sequence ID" value="QHT10884.1"/>
    <property type="molecule type" value="Genomic_DNA"/>
</dbReference>
<organism evidence="1">
    <name type="scientific">viral metagenome</name>
    <dbReference type="NCBI Taxonomy" id="1070528"/>
    <lineage>
        <taxon>unclassified sequences</taxon>
        <taxon>metagenomes</taxon>
        <taxon>organismal metagenomes</taxon>
    </lineage>
</organism>
<protein>
    <submittedName>
        <fullName evidence="1">Uncharacterized protein</fullName>
    </submittedName>
</protein>
<dbReference type="SMART" id="SM01425">
    <property type="entry name" value="EsV_1_7"/>
    <property type="match status" value="7"/>
</dbReference>
<accession>A0A6C0D458</accession>
<sequence length="511" mass="58634">MLLVDKYIYPPKDNKSAYYLGIIFHVKLYRIIPFYNILCSMPFCVTCADAGKKTSASFNSAGTTPAKFCAAHKLDGMVNVINKLCAHVDENGQGCIQRPSFNIIGGKPMYCSLHKSEEMVNSLEKRCEGLCVNGSLCGKVRMFNFPGKKGGLFCSDHKEEGMVNVTNKMCEDCGAIVPSYGYPGKSKTHCAQHKKEGMVDLKHTKCAESKCMKSPSYGYVGKTATHCVEHKLDEMIDVKHSKCEYTSPNTGRCTRACSFNYIGETSSRFCSEHKLDLMVDVTRRKCGYDNCNRRPLYNTMIETKPLYCILHKLPDMIDVSNKKCLSEWCVNRAYKPSNEGYCNFCFLHLFPEKPQVRNYKTKEFSVVEYIKSRFSDVTWITDKRVQDGCSKRRPDLFLDMGSHIIIVEVDENQHIDYDCSCENKRLMEISQDVGHRNIVFIRFNPDQYFDKNNTKVPSCWTINKQGILEVNKNNSKRWNDRLKALASQVQYWIDNKSDKTIECIQLFYDEY</sequence>